<evidence type="ECO:0000313" key="3">
    <source>
        <dbReference type="Proteomes" id="UP000636264"/>
    </source>
</evidence>
<dbReference type="AlphaFoldDB" id="A0A916RPR2"/>
<evidence type="ECO:0000256" key="1">
    <source>
        <dbReference type="SAM" id="MobiDB-lite"/>
    </source>
</evidence>
<dbReference type="RefSeq" id="WP_188720419.1">
    <property type="nucleotide sequence ID" value="NZ_BMIF01000003.1"/>
</dbReference>
<protein>
    <submittedName>
        <fullName evidence="2">Uncharacterized protein</fullName>
    </submittedName>
</protein>
<proteinExistence type="predicted"/>
<sequence>MAQRKPAGYSIAAPEQGGENKKNVSRLVHEAVMTVLDMAENLPLWCGWLERRNLSHLNSMAIREEWITGCSSVIDSRDPST</sequence>
<organism evidence="2 3">
    <name type="scientific">Nitratireductor aestuarii</name>
    <dbReference type="NCBI Taxonomy" id="1735103"/>
    <lineage>
        <taxon>Bacteria</taxon>
        <taxon>Pseudomonadati</taxon>
        <taxon>Pseudomonadota</taxon>
        <taxon>Alphaproteobacteria</taxon>
        <taxon>Hyphomicrobiales</taxon>
        <taxon>Phyllobacteriaceae</taxon>
        <taxon>Nitratireductor</taxon>
    </lineage>
</organism>
<accession>A0A916RPR2</accession>
<reference evidence="2" key="2">
    <citation type="submission" date="2020-09" db="EMBL/GenBank/DDBJ databases">
        <authorList>
            <person name="Sun Q."/>
            <person name="Zhou Y."/>
        </authorList>
    </citation>
    <scope>NUCLEOTIDE SEQUENCE</scope>
    <source>
        <strain evidence="2">CGMCC 1.15320</strain>
    </source>
</reference>
<evidence type="ECO:0000313" key="2">
    <source>
        <dbReference type="EMBL" id="GGA61708.1"/>
    </source>
</evidence>
<dbReference type="EMBL" id="BMIF01000003">
    <property type="protein sequence ID" value="GGA61708.1"/>
    <property type="molecule type" value="Genomic_DNA"/>
</dbReference>
<keyword evidence="3" id="KW-1185">Reference proteome</keyword>
<gene>
    <name evidence="2" type="ORF">GCM10011385_14270</name>
</gene>
<dbReference type="Proteomes" id="UP000636264">
    <property type="component" value="Unassembled WGS sequence"/>
</dbReference>
<name>A0A916RPR2_9HYPH</name>
<feature type="region of interest" description="Disordered" evidence="1">
    <location>
        <begin position="1"/>
        <end position="21"/>
    </location>
</feature>
<reference evidence="2" key="1">
    <citation type="journal article" date="2014" name="Int. J. Syst. Evol. Microbiol.">
        <title>Complete genome sequence of Corynebacterium casei LMG S-19264T (=DSM 44701T), isolated from a smear-ripened cheese.</title>
        <authorList>
            <consortium name="US DOE Joint Genome Institute (JGI-PGF)"/>
            <person name="Walter F."/>
            <person name="Albersmeier A."/>
            <person name="Kalinowski J."/>
            <person name="Ruckert C."/>
        </authorList>
    </citation>
    <scope>NUCLEOTIDE SEQUENCE</scope>
    <source>
        <strain evidence="2">CGMCC 1.15320</strain>
    </source>
</reference>
<comment type="caution">
    <text evidence="2">The sequence shown here is derived from an EMBL/GenBank/DDBJ whole genome shotgun (WGS) entry which is preliminary data.</text>
</comment>